<evidence type="ECO:0000256" key="2">
    <source>
        <dbReference type="ARBA" id="ARBA00006459"/>
    </source>
</evidence>
<keyword evidence="5 8" id="KW-0769">Symport</keyword>
<keyword evidence="3 8" id="KW-0813">Transport</keyword>
<evidence type="ECO:0000256" key="7">
    <source>
        <dbReference type="ARBA" id="ARBA00023136"/>
    </source>
</evidence>
<keyword evidence="7 9" id="KW-0472">Membrane</keyword>
<feature type="transmembrane region" description="Helical" evidence="9">
    <location>
        <begin position="51"/>
        <end position="75"/>
    </location>
</feature>
<comment type="similarity">
    <text evidence="2 8">Belongs to the sodium:neurotransmitter symporter (SNF) (TC 2.A.22) family.</text>
</comment>
<dbReference type="Pfam" id="PF00209">
    <property type="entry name" value="SNF"/>
    <property type="match status" value="1"/>
</dbReference>
<gene>
    <name evidence="10" type="ORF">LAZ67_3000262</name>
</gene>
<evidence type="ECO:0000256" key="1">
    <source>
        <dbReference type="ARBA" id="ARBA00004141"/>
    </source>
</evidence>
<organism evidence="10 11">
    <name type="scientific">Cordylochernes scorpioides</name>
    <dbReference type="NCBI Taxonomy" id="51811"/>
    <lineage>
        <taxon>Eukaryota</taxon>
        <taxon>Metazoa</taxon>
        <taxon>Ecdysozoa</taxon>
        <taxon>Arthropoda</taxon>
        <taxon>Chelicerata</taxon>
        <taxon>Arachnida</taxon>
        <taxon>Pseudoscorpiones</taxon>
        <taxon>Cheliferoidea</taxon>
        <taxon>Chernetidae</taxon>
        <taxon>Cordylochernes</taxon>
    </lineage>
</organism>
<dbReference type="InterPro" id="IPR000175">
    <property type="entry name" value="Na/ntran_symport"/>
</dbReference>
<keyword evidence="6 9" id="KW-1133">Transmembrane helix</keyword>
<feature type="transmembrane region" description="Helical" evidence="9">
    <location>
        <begin position="20"/>
        <end position="39"/>
    </location>
</feature>
<dbReference type="EMBL" id="CP092865">
    <property type="protein sequence ID" value="UYV64311.1"/>
    <property type="molecule type" value="Genomic_DNA"/>
</dbReference>
<evidence type="ECO:0000256" key="9">
    <source>
        <dbReference type="SAM" id="Phobius"/>
    </source>
</evidence>
<evidence type="ECO:0000313" key="11">
    <source>
        <dbReference type="Proteomes" id="UP001235939"/>
    </source>
</evidence>
<dbReference type="InterPro" id="IPR037272">
    <property type="entry name" value="SNS_sf"/>
</dbReference>
<keyword evidence="4 8" id="KW-0812">Transmembrane</keyword>
<evidence type="ECO:0000256" key="6">
    <source>
        <dbReference type="ARBA" id="ARBA00022989"/>
    </source>
</evidence>
<protein>
    <recommendedName>
        <fullName evidence="8">Transporter</fullName>
    </recommendedName>
</protein>
<dbReference type="PANTHER" id="PTHR11616:SF240">
    <property type="entry name" value="BLOATED TUBULES, ISOFORM B-RELATED"/>
    <property type="match status" value="1"/>
</dbReference>
<feature type="transmembrane region" description="Helical" evidence="9">
    <location>
        <begin position="107"/>
        <end position="134"/>
    </location>
</feature>
<dbReference type="PROSITE" id="PS00610">
    <property type="entry name" value="NA_NEUROTRAN_SYMP_1"/>
    <property type="match status" value="1"/>
</dbReference>
<evidence type="ECO:0000256" key="4">
    <source>
        <dbReference type="ARBA" id="ARBA00022692"/>
    </source>
</evidence>
<keyword evidence="11" id="KW-1185">Reference proteome</keyword>
<evidence type="ECO:0000256" key="8">
    <source>
        <dbReference type="RuleBase" id="RU003732"/>
    </source>
</evidence>
<dbReference type="PROSITE" id="PS50267">
    <property type="entry name" value="NA_NEUROTRAN_SYMP_3"/>
    <property type="match status" value="1"/>
</dbReference>
<evidence type="ECO:0000256" key="5">
    <source>
        <dbReference type="ARBA" id="ARBA00022847"/>
    </source>
</evidence>
<dbReference type="SUPFAM" id="SSF161070">
    <property type="entry name" value="SNF-like"/>
    <property type="match status" value="1"/>
</dbReference>
<sequence length="257" mass="29316">MSQDVKKSEDLALERGHWGGRLDFLLACIGNVVGLGNVWRFPYLCYRNGGGAFLIPYILMVFLVGLPVFLVELAVGQYSALGPLKAFEHLAPLCKGRYFDLSTCAGVGYASILASALVAIYYNMIMAWTVFYLVDSFRHSPRWHTCGHPYNTPRESYTCPLQNVTAIFHHIKKKKMCFSDTQYKSCKQNVSDNVYLGGQCYNVTYATDLNITEIPAKERVSPAEEYFKYVIEEQFLYVFVILQQQFFTSRLTFMDKT</sequence>
<name>A0ABY6K629_9ARAC</name>
<dbReference type="PANTHER" id="PTHR11616">
    <property type="entry name" value="SODIUM/CHLORIDE DEPENDENT TRANSPORTER"/>
    <property type="match status" value="1"/>
</dbReference>
<proteinExistence type="inferred from homology"/>
<evidence type="ECO:0000313" key="10">
    <source>
        <dbReference type="EMBL" id="UYV64311.1"/>
    </source>
</evidence>
<dbReference type="PRINTS" id="PR00176">
    <property type="entry name" value="NANEUSMPORT"/>
</dbReference>
<evidence type="ECO:0000256" key="3">
    <source>
        <dbReference type="ARBA" id="ARBA00022448"/>
    </source>
</evidence>
<dbReference type="Proteomes" id="UP001235939">
    <property type="component" value="Chromosome 03"/>
</dbReference>
<accession>A0ABY6K629</accession>
<comment type="subcellular location">
    <subcellularLocation>
        <location evidence="1">Membrane</location>
        <topology evidence="1">Multi-pass membrane protein</topology>
    </subcellularLocation>
</comment>
<reference evidence="10 11" key="1">
    <citation type="submission" date="2022-01" db="EMBL/GenBank/DDBJ databases">
        <title>A chromosomal length assembly of Cordylochernes scorpioides.</title>
        <authorList>
            <person name="Zeh D."/>
            <person name="Zeh J."/>
        </authorList>
    </citation>
    <scope>NUCLEOTIDE SEQUENCE [LARGE SCALE GENOMIC DNA]</scope>
    <source>
        <strain evidence="10">IN4F17</strain>
        <tissue evidence="10">Whole Body</tissue>
    </source>
</reference>